<name>A0A917E767_9HYPH</name>
<evidence type="ECO:0000313" key="2">
    <source>
        <dbReference type="Proteomes" id="UP000644699"/>
    </source>
</evidence>
<protein>
    <submittedName>
        <fullName evidence="1">Uncharacterized protein</fullName>
    </submittedName>
</protein>
<sequence>MRWNRPSSSATRRPCTALPFQDRAMNRYRPNEPTSPVPLDLLTLLLRSDEARIAETVSKLSERQRAALAVYCYARAHMRPLGLVVARGCAPGVLEAAGGTLGLAIAEQAESGATFDADPQRPGKKKVTLAKFAA</sequence>
<keyword evidence="2" id="KW-1185">Reference proteome</keyword>
<organism evidence="1 2">
    <name type="scientific">Aureimonas endophytica</name>
    <dbReference type="NCBI Taxonomy" id="2027858"/>
    <lineage>
        <taxon>Bacteria</taxon>
        <taxon>Pseudomonadati</taxon>
        <taxon>Pseudomonadota</taxon>
        <taxon>Alphaproteobacteria</taxon>
        <taxon>Hyphomicrobiales</taxon>
        <taxon>Aurantimonadaceae</taxon>
        <taxon>Aureimonas</taxon>
    </lineage>
</organism>
<dbReference type="AlphaFoldDB" id="A0A917E767"/>
<gene>
    <name evidence="1" type="ORF">GCM10011390_33330</name>
</gene>
<proteinExistence type="predicted"/>
<accession>A0A917E767</accession>
<evidence type="ECO:0000313" key="1">
    <source>
        <dbReference type="EMBL" id="GGE11537.1"/>
    </source>
</evidence>
<dbReference type="Proteomes" id="UP000644699">
    <property type="component" value="Unassembled WGS sequence"/>
</dbReference>
<comment type="caution">
    <text evidence="1">The sequence shown here is derived from an EMBL/GenBank/DDBJ whole genome shotgun (WGS) entry which is preliminary data.</text>
</comment>
<dbReference type="EMBL" id="BMIQ01000005">
    <property type="protein sequence ID" value="GGE11537.1"/>
    <property type="molecule type" value="Genomic_DNA"/>
</dbReference>
<reference evidence="1" key="1">
    <citation type="journal article" date="2014" name="Int. J. Syst. Evol. Microbiol.">
        <title>Complete genome sequence of Corynebacterium casei LMG S-19264T (=DSM 44701T), isolated from a smear-ripened cheese.</title>
        <authorList>
            <consortium name="US DOE Joint Genome Institute (JGI-PGF)"/>
            <person name="Walter F."/>
            <person name="Albersmeier A."/>
            <person name="Kalinowski J."/>
            <person name="Ruckert C."/>
        </authorList>
    </citation>
    <scope>NUCLEOTIDE SEQUENCE</scope>
    <source>
        <strain evidence="1">CGMCC 1.15367</strain>
    </source>
</reference>
<reference evidence="1" key="2">
    <citation type="submission" date="2020-09" db="EMBL/GenBank/DDBJ databases">
        <authorList>
            <person name="Sun Q."/>
            <person name="Zhou Y."/>
        </authorList>
    </citation>
    <scope>NUCLEOTIDE SEQUENCE</scope>
    <source>
        <strain evidence="1">CGMCC 1.15367</strain>
    </source>
</reference>